<dbReference type="EC" id="3.5.2.6" evidence="5 19"/>
<dbReference type="PANTHER" id="PTHR30627:SF2">
    <property type="entry name" value="PEPTIDOGLYCAN D,D-TRANSPEPTIDASE MRDA"/>
    <property type="match status" value="1"/>
</dbReference>
<evidence type="ECO:0000256" key="9">
    <source>
        <dbReference type="ARBA" id="ARBA00022692"/>
    </source>
</evidence>
<name>A0A3T0D5U6_9FIRM</name>
<dbReference type="Gene3D" id="3.40.710.10">
    <property type="entry name" value="DD-peptidase/beta-lactamase superfamily"/>
    <property type="match status" value="1"/>
</dbReference>
<keyword evidence="9 20" id="KW-0812">Transmembrane</keyword>
<evidence type="ECO:0000256" key="17">
    <source>
        <dbReference type="ARBA" id="ARBA00023316"/>
    </source>
</evidence>
<dbReference type="GO" id="GO:0009002">
    <property type="term" value="F:serine-type D-Ala-D-Ala carboxypeptidase activity"/>
    <property type="evidence" value="ECO:0007669"/>
    <property type="project" value="InterPro"/>
</dbReference>
<evidence type="ECO:0000256" key="11">
    <source>
        <dbReference type="ARBA" id="ARBA00022801"/>
    </source>
</evidence>
<dbReference type="Proteomes" id="UP000282930">
    <property type="component" value="Chromosome"/>
</dbReference>
<reference evidence="23 24" key="1">
    <citation type="submission" date="2018-12" db="EMBL/GenBank/DDBJ databases">
        <title>Genome sequence from the cellulolytic species, Caldicellulosiruptor changbaiensis.</title>
        <authorList>
            <person name="Blumer-Schuette S.E."/>
            <person name="Mendoza C."/>
        </authorList>
    </citation>
    <scope>NUCLEOTIDE SEQUENCE [LARGE SCALE GENOMIC DNA]</scope>
    <source>
        <strain evidence="23 24">CBS-Z</strain>
    </source>
</reference>
<sequence length="701" mass="79890">MKILFIEKLREKKVFNRWTFLYILFICMTTILIVRLGYLQIIKGDYYYEVSERRIMQKANLEAPRGIIFDRNGRPLADNRPAYVLQILKTQQLRTEEEKKEFTRKIIEIVKILNKNNDKILNQFKIAINPIRFDFGINDKKLAKKVEHQWKKDRNIPLNYTAEQAFNLLRKRFYIPDNLDLNLTLQVMAIEDMLFYNYYQMYQPITIAIDISMKTIAQIEERRKEFSFVNIDVKAVRVYKDAIYNAFVVGRVGKITQQQYEELKDKGYSVDSLIGVEGIEKKYEDYLRGKDGIQLIEVDKFGRINNVKVEKEPIKGANIYLTIDNKLQKVTYNSLKKVLEKIRNGEFGERFPKATAGAAVVIDVKTGNVLALTSYPSYDPNIFIKGITINEWNKLINDPNRPMFNRAIAGVYPPGSTFKILTAIAGLQEGVIKPNEKILDTGRYMYYAKSGFMPACWLWNRYRRTHGWVDVVDALKVSCNVFFYETGRRLGIDRIDKYANLFGLGGKTNIQLDGESNGILANEENKKKIFNQPWYPGDTVLAAIGQSINAFTPVQMASFIATVANGGTRYQVNLIDKIVDANGKVIYNSKPKVLSRVNMSLAAKQAVFEGMKSVTSEEGGTARQAFKDLPFTVAGKTGTSQYSTSSDAHGWFVGFAPYDDPQIAFAVVLENGGHGSYAAYVARDIIDSYFDLQNGQGATSH</sequence>
<keyword evidence="14 20" id="KW-1133">Transmembrane helix</keyword>
<feature type="modified residue" description="N6-carboxylysine" evidence="18">
    <location>
        <position position="419"/>
    </location>
</feature>
<protein>
    <recommendedName>
        <fullName evidence="5 19">Beta-lactamase</fullName>
        <ecNumber evidence="5 19">3.5.2.6</ecNumber>
    </recommendedName>
</protein>
<dbReference type="SUPFAM" id="SSF56519">
    <property type="entry name" value="Penicillin binding protein dimerisation domain"/>
    <property type="match status" value="1"/>
</dbReference>
<dbReference type="AlphaFoldDB" id="A0A3T0D5U6"/>
<evidence type="ECO:0000259" key="22">
    <source>
        <dbReference type="Pfam" id="PF03717"/>
    </source>
</evidence>
<dbReference type="EMBL" id="CP034791">
    <property type="protein sequence ID" value="AZT90403.1"/>
    <property type="molecule type" value="Genomic_DNA"/>
</dbReference>
<dbReference type="GO" id="GO:0071972">
    <property type="term" value="F:peptidoglycan L,D-transpeptidase activity"/>
    <property type="evidence" value="ECO:0007669"/>
    <property type="project" value="TreeGrafter"/>
</dbReference>
<feature type="domain" description="Penicillin-binding protein dimerisation" evidence="22">
    <location>
        <begin position="62"/>
        <end position="306"/>
    </location>
</feature>
<comment type="subcellular location">
    <subcellularLocation>
        <location evidence="2">Cell membrane</location>
    </subcellularLocation>
    <subcellularLocation>
        <location evidence="1">Membrane</location>
        <topology evidence="1">Single-pass membrane protein</topology>
    </subcellularLocation>
</comment>
<dbReference type="GO" id="GO:0008800">
    <property type="term" value="F:beta-lactamase activity"/>
    <property type="evidence" value="ECO:0007669"/>
    <property type="project" value="UniProtKB-UniRule"/>
</dbReference>
<feature type="transmembrane region" description="Helical" evidence="20">
    <location>
        <begin position="20"/>
        <end position="38"/>
    </location>
</feature>
<dbReference type="PANTHER" id="PTHR30627">
    <property type="entry name" value="PEPTIDOGLYCAN D,D-TRANSPEPTIDASE"/>
    <property type="match status" value="1"/>
</dbReference>
<keyword evidence="16 19" id="KW-0046">Antibiotic resistance</keyword>
<evidence type="ECO:0000256" key="7">
    <source>
        <dbReference type="ARBA" id="ARBA00022519"/>
    </source>
</evidence>
<dbReference type="NCBIfam" id="TIGR03423">
    <property type="entry name" value="pbp2_mrdA"/>
    <property type="match status" value="1"/>
</dbReference>
<feature type="active site" description="Acyl-ester intermediate" evidence="18">
    <location>
        <position position="416"/>
    </location>
</feature>
<keyword evidence="13" id="KW-0573">Peptidoglycan synthesis</keyword>
<evidence type="ECO:0000256" key="18">
    <source>
        <dbReference type="PIRSR" id="PIRSR602137-50"/>
    </source>
</evidence>
<evidence type="ECO:0000256" key="14">
    <source>
        <dbReference type="ARBA" id="ARBA00022989"/>
    </source>
</evidence>
<dbReference type="Gene3D" id="1.10.10.1230">
    <property type="entry name" value="Penicillin-binding protein, N-terminal non-catalytic domain, head sub-domain"/>
    <property type="match status" value="1"/>
</dbReference>
<keyword evidence="11 19" id="KW-0378">Hydrolase</keyword>
<evidence type="ECO:0000256" key="5">
    <source>
        <dbReference type="ARBA" id="ARBA00012865"/>
    </source>
</evidence>
<dbReference type="InterPro" id="IPR050515">
    <property type="entry name" value="Beta-lactam/transpept"/>
</dbReference>
<evidence type="ECO:0000256" key="2">
    <source>
        <dbReference type="ARBA" id="ARBA00004236"/>
    </source>
</evidence>
<dbReference type="GO" id="GO:0046677">
    <property type="term" value="P:response to antibiotic"/>
    <property type="evidence" value="ECO:0007669"/>
    <property type="project" value="UniProtKB-UniRule"/>
</dbReference>
<organism evidence="23 24">
    <name type="scientific">Caldicellulosiruptor changbaiensis</name>
    <dbReference type="NCBI Taxonomy" id="1222016"/>
    <lineage>
        <taxon>Bacteria</taxon>
        <taxon>Bacillati</taxon>
        <taxon>Bacillota</taxon>
        <taxon>Bacillota incertae sedis</taxon>
        <taxon>Caldicellulosiruptorales</taxon>
        <taxon>Caldicellulosiruptoraceae</taxon>
        <taxon>Caldicellulosiruptor</taxon>
    </lineage>
</organism>
<dbReference type="KEGG" id="ccha:ELD05_06955"/>
<dbReference type="Gene3D" id="3.90.1310.10">
    <property type="entry name" value="Penicillin-binding protein 2a (Domain 2)"/>
    <property type="match status" value="1"/>
</dbReference>
<dbReference type="InterPro" id="IPR012338">
    <property type="entry name" value="Beta-lactam/transpept-like"/>
</dbReference>
<evidence type="ECO:0000256" key="1">
    <source>
        <dbReference type="ARBA" id="ARBA00004167"/>
    </source>
</evidence>
<evidence type="ECO:0000256" key="16">
    <source>
        <dbReference type="ARBA" id="ARBA00023251"/>
    </source>
</evidence>
<dbReference type="GO" id="GO:0008658">
    <property type="term" value="F:penicillin binding"/>
    <property type="evidence" value="ECO:0007669"/>
    <property type="project" value="InterPro"/>
</dbReference>
<keyword evidence="12" id="KW-0133">Cell shape</keyword>
<dbReference type="GO" id="GO:0005886">
    <property type="term" value="C:plasma membrane"/>
    <property type="evidence" value="ECO:0007669"/>
    <property type="project" value="UniProtKB-SubCell"/>
</dbReference>
<dbReference type="RefSeq" id="WP_127351863.1">
    <property type="nucleotide sequence ID" value="NZ_CP034791.1"/>
</dbReference>
<dbReference type="Pfam" id="PF03717">
    <property type="entry name" value="PBP_dimer"/>
    <property type="match status" value="1"/>
</dbReference>
<dbReference type="InterPro" id="IPR017790">
    <property type="entry name" value="Penicillin-binding_protein_2"/>
</dbReference>
<keyword evidence="15 20" id="KW-0472">Membrane</keyword>
<dbReference type="InterPro" id="IPR001460">
    <property type="entry name" value="PCN-bd_Tpept"/>
</dbReference>
<keyword evidence="8" id="KW-0645">Protease</keyword>
<comment type="similarity">
    <text evidence="3">Belongs to the transpeptidase family.</text>
</comment>
<dbReference type="GO" id="GO:0008360">
    <property type="term" value="P:regulation of cell shape"/>
    <property type="evidence" value="ECO:0007669"/>
    <property type="project" value="UniProtKB-KW"/>
</dbReference>
<evidence type="ECO:0000256" key="4">
    <source>
        <dbReference type="ARBA" id="ARBA00007898"/>
    </source>
</evidence>
<evidence type="ECO:0000259" key="21">
    <source>
        <dbReference type="Pfam" id="PF00905"/>
    </source>
</evidence>
<evidence type="ECO:0000256" key="13">
    <source>
        <dbReference type="ARBA" id="ARBA00022984"/>
    </source>
</evidence>
<evidence type="ECO:0000313" key="24">
    <source>
        <dbReference type="Proteomes" id="UP000282930"/>
    </source>
</evidence>
<keyword evidence="24" id="KW-1185">Reference proteome</keyword>
<keyword evidence="7" id="KW-0997">Cell inner membrane</keyword>
<dbReference type="SUPFAM" id="SSF56601">
    <property type="entry name" value="beta-lactamase/transpeptidase-like"/>
    <property type="match status" value="1"/>
</dbReference>
<evidence type="ECO:0000313" key="23">
    <source>
        <dbReference type="EMBL" id="AZT90403.1"/>
    </source>
</evidence>
<evidence type="ECO:0000256" key="19">
    <source>
        <dbReference type="RuleBase" id="RU361140"/>
    </source>
</evidence>
<proteinExistence type="inferred from homology"/>
<keyword evidence="10" id="KW-0732">Signal</keyword>
<evidence type="ECO:0000256" key="15">
    <source>
        <dbReference type="ARBA" id="ARBA00023136"/>
    </source>
</evidence>
<feature type="domain" description="Penicillin-binding protein transpeptidase" evidence="21">
    <location>
        <begin position="357"/>
        <end position="686"/>
    </location>
</feature>
<dbReference type="PROSITE" id="PS00337">
    <property type="entry name" value="BETA_LACTAMASE_D"/>
    <property type="match status" value="1"/>
</dbReference>
<evidence type="ECO:0000256" key="20">
    <source>
        <dbReference type="SAM" id="Phobius"/>
    </source>
</evidence>
<dbReference type="Pfam" id="PF00905">
    <property type="entry name" value="Transpeptidase"/>
    <property type="match status" value="1"/>
</dbReference>
<evidence type="ECO:0000256" key="6">
    <source>
        <dbReference type="ARBA" id="ARBA00022475"/>
    </source>
</evidence>
<evidence type="ECO:0000256" key="3">
    <source>
        <dbReference type="ARBA" id="ARBA00007171"/>
    </source>
</evidence>
<dbReference type="GO" id="GO:0009252">
    <property type="term" value="P:peptidoglycan biosynthetic process"/>
    <property type="evidence" value="ECO:0007669"/>
    <property type="project" value="UniProtKB-KW"/>
</dbReference>
<dbReference type="InterPro" id="IPR005311">
    <property type="entry name" value="PBP_dimer"/>
</dbReference>
<dbReference type="InterPro" id="IPR002137">
    <property type="entry name" value="Beta-lactam_class-D_AS"/>
</dbReference>
<keyword evidence="17" id="KW-0961">Cell wall biogenesis/degradation</keyword>
<evidence type="ECO:0000256" key="8">
    <source>
        <dbReference type="ARBA" id="ARBA00022670"/>
    </source>
</evidence>
<dbReference type="GO" id="GO:0071555">
    <property type="term" value="P:cell wall organization"/>
    <property type="evidence" value="ECO:0007669"/>
    <property type="project" value="UniProtKB-KW"/>
</dbReference>
<dbReference type="GO" id="GO:0006508">
    <property type="term" value="P:proteolysis"/>
    <property type="evidence" value="ECO:0007669"/>
    <property type="project" value="UniProtKB-KW"/>
</dbReference>
<evidence type="ECO:0000256" key="12">
    <source>
        <dbReference type="ARBA" id="ARBA00022960"/>
    </source>
</evidence>
<comment type="similarity">
    <text evidence="4 19">Belongs to the class-D beta-lactamase family.</text>
</comment>
<comment type="catalytic activity">
    <reaction evidence="19">
        <text>a beta-lactam + H2O = a substituted beta-amino acid</text>
        <dbReference type="Rhea" id="RHEA:20401"/>
        <dbReference type="ChEBI" id="CHEBI:15377"/>
        <dbReference type="ChEBI" id="CHEBI:35627"/>
        <dbReference type="ChEBI" id="CHEBI:140347"/>
        <dbReference type="EC" id="3.5.2.6"/>
    </reaction>
</comment>
<dbReference type="GO" id="GO:0017001">
    <property type="term" value="P:antibiotic catabolic process"/>
    <property type="evidence" value="ECO:0007669"/>
    <property type="project" value="InterPro"/>
</dbReference>
<gene>
    <name evidence="23" type="primary">mrdA</name>
    <name evidence="23" type="ORF">ELD05_06955</name>
</gene>
<evidence type="ECO:0000256" key="10">
    <source>
        <dbReference type="ARBA" id="ARBA00022729"/>
    </source>
</evidence>
<keyword evidence="6" id="KW-1003">Cell membrane</keyword>
<accession>A0A3T0D5U6</accession>
<dbReference type="InterPro" id="IPR036138">
    <property type="entry name" value="PBP_dimer_sf"/>
</dbReference>